<evidence type="ECO:0000256" key="5">
    <source>
        <dbReference type="ARBA" id="ARBA00022833"/>
    </source>
</evidence>
<sequence>MEVGCFNLKEPKEEKEELAPISLLSKLPGISAKIVKKPSKTTDRRQESIKPKSSTNSNKFFFMCPKCPQIFSSQELLDKHKGKCLSRGQIFQRKSSSDSNDMEPYHFDRFSNVYICAKCLEEFDFKSGILEHLRSAHKSVKCEHCHMEFDSLIEYGYHSAEHDPTQEISCPCCDFTTDNKTKFALHIETDHPYGNTNLLSKKTANFTCVVCGKKFNNKQKLTAHQRNSHKAAVDVEPSMGARFKDVTPAKSGQYVQPMLCDTCGKNFNSKYRLERHQRAMHEGLKPYVCGYCGRAFTGKDTMKKHERIHTGERPYSCEYCGKCFRQPGPFSVHLRTHTGERPYKCKFCHRGFITNQTKKSHMKNCVVRLSDVEYQQYMFVAASELD</sequence>
<evidence type="ECO:0000256" key="9">
    <source>
        <dbReference type="SAM" id="MobiDB-lite"/>
    </source>
</evidence>
<evidence type="ECO:0000256" key="7">
    <source>
        <dbReference type="ARBA" id="ARBA00023242"/>
    </source>
</evidence>
<gene>
    <name evidence="11" type="ORF">ABEB36_001384</name>
</gene>
<evidence type="ECO:0000256" key="3">
    <source>
        <dbReference type="ARBA" id="ARBA00022737"/>
    </source>
</evidence>
<keyword evidence="12" id="KW-1185">Reference proteome</keyword>
<dbReference type="FunFam" id="3.30.160.60:FF:000512">
    <property type="entry name" value="zinc finger protein 197 isoform X1"/>
    <property type="match status" value="1"/>
</dbReference>
<keyword evidence="5" id="KW-0862">Zinc</keyword>
<name>A0ABD1FHM0_HYPHA</name>
<feature type="compositionally biased region" description="Basic and acidic residues" evidence="9">
    <location>
        <begin position="40"/>
        <end position="50"/>
    </location>
</feature>
<dbReference type="FunFam" id="3.30.160.60:FF:000446">
    <property type="entry name" value="Zinc finger protein"/>
    <property type="match status" value="1"/>
</dbReference>
<dbReference type="FunFam" id="3.30.160.60:FF:000902">
    <property type="entry name" value="Zinc finger protein 445"/>
    <property type="match status" value="1"/>
</dbReference>
<evidence type="ECO:0000313" key="11">
    <source>
        <dbReference type="EMBL" id="KAL1517646.1"/>
    </source>
</evidence>
<keyword evidence="3" id="KW-0677">Repeat</keyword>
<dbReference type="PROSITE" id="PS50157">
    <property type="entry name" value="ZINC_FINGER_C2H2_2"/>
    <property type="match status" value="5"/>
</dbReference>
<dbReference type="PANTHER" id="PTHR23235:SF120">
    <property type="entry name" value="KRUPPEL-LIKE FACTOR 15"/>
    <property type="match status" value="1"/>
</dbReference>
<feature type="domain" description="C2H2-type" evidence="10">
    <location>
        <begin position="206"/>
        <end position="234"/>
    </location>
</feature>
<dbReference type="GO" id="GO:0003677">
    <property type="term" value="F:DNA binding"/>
    <property type="evidence" value="ECO:0007669"/>
    <property type="project" value="UniProtKB-KW"/>
</dbReference>
<feature type="domain" description="C2H2-type" evidence="10">
    <location>
        <begin position="114"/>
        <end position="142"/>
    </location>
</feature>
<comment type="caution">
    <text evidence="11">The sequence shown here is derived from an EMBL/GenBank/DDBJ whole genome shotgun (WGS) entry which is preliminary data.</text>
</comment>
<dbReference type="GO" id="GO:0008270">
    <property type="term" value="F:zinc ion binding"/>
    <property type="evidence" value="ECO:0007669"/>
    <property type="project" value="UniProtKB-KW"/>
</dbReference>
<dbReference type="InterPro" id="IPR013087">
    <property type="entry name" value="Znf_C2H2_type"/>
</dbReference>
<dbReference type="Pfam" id="PF00096">
    <property type="entry name" value="zf-C2H2"/>
    <property type="match status" value="5"/>
</dbReference>
<dbReference type="PANTHER" id="PTHR23235">
    <property type="entry name" value="KRUEPPEL-LIKE TRANSCRIPTION FACTOR"/>
    <property type="match status" value="1"/>
</dbReference>
<dbReference type="InterPro" id="IPR036236">
    <property type="entry name" value="Znf_C2H2_sf"/>
</dbReference>
<dbReference type="SMART" id="SM00355">
    <property type="entry name" value="ZnF_C2H2"/>
    <property type="match status" value="9"/>
</dbReference>
<dbReference type="Proteomes" id="UP001566132">
    <property type="component" value="Unassembled WGS sequence"/>
</dbReference>
<keyword evidence="4 8" id="KW-0863">Zinc-finger</keyword>
<feature type="region of interest" description="Disordered" evidence="9">
    <location>
        <begin position="35"/>
        <end position="54"/>
    </location>
</feature>
<evidence type="ECO:0000256" key="1">
    <source>
        <dbReference type="ARBA" id="ARBA00004123"/>
    </source>
</evidence>
<feature type="domain" description="C2H2-type" evidence="10">
    <location>
        <begin position="258"/>
        <end position="286"/>
    </location>
</feature>
<dbReference type="GO" id="GO:0010468">
    <property type="term" value="P:regulation of gene expression"/>
    <property type="evidence" value="ECO:0007669"/>
    <property type="project" value="UniProtKB-ARBA"/>
</dbReference>
<keyword evidence="6" id="KW-0238">DNA-binding</keyword>
<dbReference type="AlphaFoldDB" id="A0ABD1FHM0"/>
<comment type="subcellular location">
    <subcellularLocation>
        <location evidence="1">Nucleus</location>
    </subcellularLocation>
</comment>
<dbReference type="Gene3D" id="3.30.160.60">
    <property type="entry name" value="Classic Zinc Finger"/>
    <property type="match status" value="6"/>
</dbReference>
<evidence type="ECO:0000313" key="12">
    <source>
        <dbReference type="Proteomes" id="UP001566132"/>
    </source>
</evidence>
<reference evidence="11 12" key="1">
    <citation type="submission" date="2024-05" db="EMBL/GenBank/DDBJ databases">
        <title>Genetic variation in Jamaican populations of the coffee berry borer (Hypothenemus hampei).</title>
        <authorList>
            <person name="Errbii M."/>
            <person name="Myrie A."/>
        </authorList>
    </citation>
    <scope>NUCLEOTIDE SEQUENCE [LARGE SCALE GENOMIC DNA]</scope>
    <source>
        <strain evidence="11">JA-Hopewell-2020-01-JO</strain>
        <tissue evidence="11">Whole body</tissue>
    </source>
</reference>
<proteinExistence type="predicted"/>
<evidence type="ECO:0000256" key="4">
    <source>
        <dbReference type="ARBA" id="ARBA00022771"/>
    </source>
</evidence>
<accession>A0ABD1FHM0</accession>
<dbReference type="SUPFAM" id="SSF57667">
    <property type="entry name" value="beta-beta-alpha zinc fingers"/>
    <property type="match status" value="2"/>
</dbReference>
<evidence type="ECO:0000259" key="10">
    <source>
        <dbReference type="PROSITE" id="PS50157"/>
    </source>
</evidence>
<dbReference type="GO" id="GO:0005634">
    <property type="term" value="C:nucleus"/>
    <property type="evidence" value="ECO:0007669"/>
    <property type="project" value="UniProtKB-SubCell"/>
</dbReference>
<feature type="domain" description="C2H2-type" evidence="10">
    <location>
        <begin position="287"/>
        <end position="314"/>
    </location>
</feature>
<dbReference type="EMBL" id="JBDJPC010000001">
    <property type="protein sequence ID" value="KAL1517646.1"/>
    <property type="molecule type" value="Genomic_DNA"/>
</dbReference>
<keyword evidence="2" id="KW-0479">Metal-binding</keyword>
<keyword evidence="7" id="KW-0539">Nucleus</keyword>
<evidence type="ECO:0000256" key="8">
    <source>
        <dbReference type="PROSITE-ProRule" id="PRU00042"/>
    </source>
</evidence>
<evidence type="ECO:0000256" key="6">
    <source>
        <dbReference type="ARBA" id="ARBA00023125"/>
    </source>
</evidence>
<protein>
    <recommendedName>
        <fullName evidence="10">C2H2-type domain-containing protein</fullName>
    </recommendedName>
</protein>
<feature type="domain" description="C2H2-type" evidence="10">
    <location>
        <begin position="315"/>
        <end position="342"/>
    </location>
</feature>
<dbReference type="PROSITE" id="PS00028">
    <property type="entry name" value="ZINC_FINGER_C2H2_1"/>
    <property type="match status" value="5"/>
</dbReference>
<evidence type="ECO:0000256" key="2">
    <source>
        <dbReference type="ARBA" id="ARBA00022723"/>
    </source>
</evidence>
<organism evidence="11 12">
    <name type="scientific">Hypothenemus hampei</name>
    <name type="common">Coffee berry borer</name>
    <dbReference type="NCBI Taxonomy" id="57062"/>
    <lineage>
        <taxon>Eukaryota</taxon>
        <taxon>Metazoa</taxon>
        <taxon>Ecdysozoa</taxon>
        <taxon>Arthropoda</taxon>
        <taxon>Hexapoda</taxon>
        <taxon>Insecta</taxon>
        <taxon>Pterygota</taxon>
        <taxon>Neoptera</taxon>
        <taxon>Endopterygota</taxon>
        <taxon>Coleoptera</taxon>
        <taxon>Polyphaga</taxon>
        <taxon>Cucujiformia</taxon>
        <taxon>Curculionidae</taxon>
        <taxon>Scolytinae</taxon>
        <taxon>Hypothenemus</taxon>
    </lineage>
</organism>